<comment type="caution">
    <text evidence="2">The sequence shown here is derived from an EMBL/GenBank/DDBJ whole genome shotgun (WGS) entry which is preliminary data.</text>
</comment>
<reference evidence="3" key="1">
    <citation type="submission" date="2016-05" db="EMBL/GenBank/DDBJ databases">
        <title>Paenibacillus oryzae. sp. nov., isolated from the rice root.</title>
        <authorList>
            <person name="Zhang J."/>
            <person name="Zhang X."/>
        </authorList>
    </citation>
    <scope>NUCLEOTIDE SEQUENCE [LARGE SCALE GENOMIC DNA]</scope>
    <source>
        <strain evidence="3">KCTC13222</strain>
    </source>
</reference>
<accession>A0A1C1A2N4</accession>
<dbReference type="EMBL" id="LYPC01000016">
    <property type="protein sequence ID" value="OCT14792.1"/>
    <property type="molecule type" value="Genomic_DNA"/>
</dbReference>
<dbReference type="RefSeq" id="WP_065852772.1">
    <property type="nucleotide sequence ID" value="NZ_LYPC01000016.1"/>
</dbReference>
<evidence type="ECO:0000256" key="1">
    <source>
        <dbReference type="SAM" id="MobiDB-lite"/>
    </source>
</evidence>
<sequence length="104" mass="11208">MAHAAEIERVKTLLRHAKQLSGDSIQANERIKSLSTRLEALQQLQGENTSPVEQEIAASEEASVEADPAEEQAGEQPDEQAGEQAEEQAAEETAAQAEPDQLDS</sequence>
<dbReference type="AlphaFoldDB" id="A0A1C1A2N4"/>
<keyword evidence="3" id="KW-1185">Reference proteome</keyword>
<feature type="compositionally biased region" description="Low complexity" evidence="1">
    <location>
        <begin position="91"/>
        <end position="104"/>
    </location>
</feature>
<feature type="region of interest" description="Disordered" evidence="1">
    <location>
        <begin position="45"/>
        <end position="104"/>
    </location>
</feature>
<feature type="compositionally biased region" description="Acidic residues" evidence="1">
    <location>
        <begin position="62"/>
        <end position="90"/>
    </location>
</feature>
<gene>
    <name evidence="2" type="ORF">A8709_11515</name>
</gene>
<name>A0A1C1A2N4_9BACL</name>
<organism evidence="2 3">
    <name type="scientific">Paenibacillus pectinilyticus</name>
    <dbReference type="NCBI Taxonomy" id="512399"/>
    <lineage>
        <taxon>Bacteria</taxon>
        <taxon>Bacillati</taxon>
        <taxon>Bacillota</taxon>
        <taxon>Bacilli</taxon>
        <taxon>Bacillales</taxon>
        <taxon>Paenibacillaceae</taxon>
        <taxon>Paenibacillus</taxon>
    </lineage>
</organism>
<dbReference type="OrthoDB" id="2666703at2"/>
<evidence type="ECO:0000313" key="3">
    <source>
        <dbReference type="Proteomes" id="UP000093309"/>
    </source>
</evidence>
<protein>
    <submittedName>
        <fullName evidence="2">Uncharacterized protein</fullName>
    </submittedName>
</protein>
<evidence type="ECO:0000313" key="2">
    <source>
        <dbReference type="EMBL" id="OCT14792.1"/>
    </source>
</evidence>
<dbReference type="Proteomes" id="UP000093309">
    <property type="component" value="Unassembled WGS sequence"/>
</dbReference>
<proteinExistence type="predicted"/>